<dbReference type="Pfam" id="PF13560">
    <property type="entry name" value="HTH_31"/>
    <property type="match status" value="1"/>
</dbReference>
<feature type="domain" description="HTH cro/C1-type" evidence="2">
    <location>
        <begin position="79"/>
        <end position="133"/>
    </location>
</feature>
<evidence type="ECO:0000313" key="3">
    <source>
        <dbReference type="EMBL" id="GIF59022.1"/>
    </source>
</evidence>
<accession>A0ABQ4C8C7</accession>
<proteinExistence type="predicted"/>
<name>A0ABQ4C8C7_9ACTN</name>
<keyword evidence="4" id="KW-1185">Reference proteome</keyword>
<keyword evidence="1" id="KW-0238">DNA-binding</keyword>
<gene>
    <name evidence="3" type="ORF">Air01nite_51170</name>
</gene>
<dbReference type="SUPFAM" id="SSF47413">
    <property type="entry name" value="lambda repressor-like DNA-binding domains"/>
    <property type="match status" value="1"/>
</dbReference>
<dbReference type="SMART" id="SM00530">
    <property type="entry name" value="HTH_XRE"/>
    <property type="match status" value="1"/>
</dbReference>
<dbReference type="CDD" id="cd00093">
    <property type="entry name" value="HTH_XRE"/>
    <property type="match status" value="1"/>
</dbReference>
<evidence type="ECO:0000256" key="1">
    <source>
        <dbReference type="ARBA" id="ARBA00023125"/>
    </source>
</evidence>
<comment type="caution">
    <text evidence="3">The sequence shown here is derived from an EMBL/GenBank/DDBJ whole genome shotgun (WGS) entry which is preliminary data.</text>
</comment>
<evidence type="ECO:0000259" key="2">
    <source>
        <dbReference type="PROSITE" id="PS50943"/>
    </source>
</evidence>
<dbReference type="PANTHER" id="PTHR46797:SF1">
    <property type="entry name" value="METHYLPHOSPHONATE SYNTHASE"/>
    <property type="match status" value="1"/>
</dbReference>
<dbReference type="EMBL" id="BONC01000040">
    <property type="protein sequence ID" value="GIF59022.1"/>
    <property type="molecule type" value="Genomic_DNA"/>
</dbReference>
<dbReference type="PROSITE" id="PS50943">
    <property type="entry name" value="HTH_CROC1"/>
    <property type="match status" value="1"/>
</dbReference>
<dbReference type="InterPro" id="IPR010982">
    <property type="entry name" value="Lambda_DNA-bd_dom_sf"/>
</dbReference>
<dbReference type="Proteomes" id="UP000624325">
    <property type="component" value="Unassembled WGS sequence"/>
</dbReference>
<organism evidence="3 4">
    <name type="scientific">Asanoa iriomotensis</name>
    <dbReference type="NCBI Taxonomy" id="234613"/>
    <lineage>
        <taxon>Bacteria</taxon>
        <taxon>Bacillati</taxon>
        <taxon>Actinomycetota</taxon>
        <taxon>Actinomycetes</taxon>
        <taxon>Micromonosporales</taxon>
        <taxon>Micromonosporaceae</taxon>
        <taxon>Asanoa</taxon>
    </lineage>
</organism>
<protein>
    <recommendedName>
        <fullName evidence="2">HTH cro/C1-type domain-containing protein</fullName>
    </recommendedName>
</protein>
<evidence type="ECO:0000313" key="4">
    <source>
        <dbReference type="Proteomes" id="UP000624325"/>
    </source>
</evidence>
<reference evidence="3 4" key="1">
    <citation type="submission" date="2021-01" db="EMBL/GenBank/DDBJ databases">
        <title>Whole genome shotgun sequence of Asanoa iriomotensis NBRC 100142.</title>
        <authorList>
            <person name="Komaki H."/>
            <person name="Tamura T."/>
        </authorList>
    </citation>
    <scope>NUCLEOTIDE SEQUENCE [LARGE SCALE GENOMIC DNA]</scope>
    <source>
        <strain evidence="3 4">NBRC 100142</strain>
    </source>
</reference>
<sequence length="179" mass="19593">MGRHRAEHAEEHLEHGLRKGVDVGEHARVGLFRVGRHARKLSTFRYAQRETAPAGRAGPPRVRRVTDQPLLREVFGRLLRRVRLRQGRTLAEVAQDARVSAQYLSEVERGRKEPSSEVLAAVCGALGVDLPDLLAAAGRELTPARVAPVLRLADARAAVARPRLPSAGRAGEVHLRIAA</sequence>
<dbReference type="Gene3D" id="1.10.260.40">
    <property type="entry name" value="lambda repressor-like DNA-binding domains"/>
    <property type="match status" value="1"/>
</dbReference>
<dbReference type="InterPro" id="IPR001387">
    <property type="entry name" value="Cro/C1-type_HTH"/>
</dbReference>
<dbReference type="PANTHER" id="PTHR46797">
    <property type="entry name" value="HTH-TYPE TRANSCRIPTIONAL REGULATOR"/>
    <property type="match status" value="1"/>
</dbReference>
<dbReference type="InterPro" id="IPR050807">
    <property type="entry name" value="TransReg_Diox_bact_type"/>
</dbReference>